<dbReference type="EMBL" id="CM023491">
    <property type="protein sequence ID" value="KAH6941934.1"/>
    <property type="molecule type" value="Genomic_DNA"/>
</dbReference>
<protein>
    <submittedName>
        <fullName evidence="1">Uncharacterized protein</fullName>
    </submittedName>
</protein>
<reference evidence="1" key="1">
    <citation type="submission" date="2020-05" db="EMBL/GenBank/DDBJ databases">
        <title>Large-scale comparative analyses of tick genomes elucidate their genetic diversity and vector capacities.</title>
        <authorList>
            <person name="Jia N."/>
            <person name="Wang J."/>
            <person name="Shi W."/>
            <person name="Du L."/>
            <person name="Sun Y."/>
            <person name="Zhan W."/>
            <person name="Jiang J."/>
            <person name="Wang Q."/>
            <person name="Zhang B."/>
            <person name="Ji P."/>
            <person name="Sakyi L.B."/>
            <person name="Cui X."/>
            <person name="Yuan T."/>
            <person name="Jiang B."/>
            <person name="Yang W."/>
            <person name="Lam T.T.-Y."/>
            <person name="Chang Q."/>
            <person name="Ding S."/>
            <person name="Wang X."/>
            <person name="Zhu J."/>
            <person name="Ruan X."/>
            <person name="Zhao L."/>
            <person name="Wei J."/>
            <person name="Que T."/>
            <person name="Du C."/>
            <person name="Cheng J."/>
            <person name="Dai P."/>
            <person name="Han X."/>
            <person name="Huang E."/>
            <person name="Gao Y."/>
            <person name="Liu J."/>
            <person name="Shao H."/>
            <person name="Ye R."/>
            <person name="Li L."/>
            <person name="Wei W."/>
            <person name="Wang X."/>
            <person name="Wang C."/>
            <person name="Yang T."/>
            <person name="Huo Q."/>
            <person name="Li W."/>
            <person name="Guo W."/>
            <person name="Chen H."/>
            <person name="Zhou L."/>
            <person name="Ni X."/>
            <person name="Tian J."/>
            <person name="Zhou Y."/>
            <person name="Sheng Y."/>
            <person name="Liu T."/>
            <person name="Pan Y."/>
            <person name="Xia L."/>
            <person name="Li J."/>
            <person name="Zhao F."/>
            <person name="Cao W."/>
        </authorList>
    </citation>
    <scope>NUCLEOTIDE SEQUENCE</scope>
    <source>
        <strain evidence="1">Hyas-2018</strain>
    </source>
</reference>
<evidence type="ECO:0000313" key="2">
    <source>
        <dbReference type="Proteomes" id="UP000821845"/>
    </source>
</evidence>
<dbReference type="Proteomes" id="UP000821845">
    <property type="component" value="Chromosome 11"/>
</dbReference>
<name>A0ACB7TAN7_HYAAI</name>
<proteinExistence type="predicted"/>
<evidence type="ECO:0000313" key="1">
    <source>
        <dbReference type="EMBL" id="KAH6941934.1"/>
    </source>
</evidence>
<sequence>MELLNDLEAIAQIVVDMLVPMPALNNVPPLPQRPKKISPTNRQALGDSPIAASQMCKNTKSTGCAIKRRTTGRPPRWDLIQVPPAVKNISRVHVTDVQPSELEVNEYRLDNEIAVSGRGIPKPMLTFQEARLPDCLNEWLQAKKYCSVTSLQAQCWPVTFGGRDLLVVVQAPTEMKAVAYLVPAVVHVLSQPPLQYSNGPIVVILVANREVAREVHQVAIDMQQYTKLGVVCLCCRDPKEPQLEELKKHPRICIATPGRLIAFLKEGELDLYRCTYVVLDGVDRMVDMGLEHQIQVIRDWIRPDRQTQIWLSSRTQNTHPICEDLLEDYVQVSIGVKTAPRGQNVEQIALVCDEAEKNDRLLAVLEDILNEVHHKVIVFVETKRAVDDVVSFLLPRKWPVVGVHGNMRDDQLDWALAAFRGDGAAALVSTDTCTRQLNASRGVRYVINYDYPRSSEVYTRRLECASCSDETAVVYTLFTPYDKWHAMDFVSILRDAKQAVPSELKEMVREAMRDRKLGAAGLGRRRLL</sequence>
<comment type="caution">
    <text evidence="1">The sequence shown here is derived from an EMBL/GenBank/DDBJ whole genome shotgun (WGS) entry which is preliminary data.</text>
</comment>
<organism evidence="1 2">
    <name type="scientific">Hyalomma asiaticum</name>
    <name type="common">Tick</name>
    <dbReference type="NCBI Taxonomy" id="266040"/>
    <lineage>
        <taxon>Eukaryota</taxon>
        <taxon>Metazoa</taxon>
        <taxon>Ecdysozoa</taxon>
        <taxon>Arthropoda</taxon>
        <taxon>Chelicerata</taxon>
        <taxon>Arachnida</taxon>
        <taxon>Acari</taxon>
        <taxon>Parasitiformes</taxon>
        <taxon>Ixodida</taxon>
        <taxon>Ixodoidea</taxon>
        <taxon>Ixodidae</taxon>
        <taxon>Hyalomminae</taxon>
        <taxon>Hyalomma</taxon>
    </lineage>
</organism>
<gene>
    <name evidence="1" type="ORF">HPB50_024450</name>
</gene>
<accession>A0ACB7TAN7</accession>
<keyword evidence="2" id="KW-1185">Reference proteome</keyword>